<feature type="binding site" evidence="7">
    <location>
        <begin position="75"/>
        <end position="76"/>
    </location>
    <ligand>
        <name>substrate</name>
    </ligand>
</feature>
<evidence type="ECO:0000256" key="1">
    <source>
        <dbReference type="ARBA" id="ARBA00001602"/>
    </source>
</evidence>
<evidence type="ECO:0000313" key="9">
    <source>
        <dbReference type="Proteomes" id="UP000189933"/>
    </source>
</evidence>
<feature type="active site" description="Proton donor/acceptor" evidence="7">
    <location>
        <position position="185"/>
    </location>
</feature>
<dbReference type="Proteomes" id="UP000189933">
    <property type="component" value="Unassembled WGS sequence"/>
</dbReference>
<dbReference type="SUPFAM" id="SSF53681">
    <property type="entry name" value="Aspartate/glutamate racemase"/>
    <property type="match status" value="2"/>
</dbReference>
<dbReference type="GO" id="GO:0008360">
    <property type="term" value="P:regulation of cell shape"/>
    <property type="evidence" value="ECO:0007669"/>
    <property type="project" value="UniProtKB-KW"/>
</dbReference>
<evidence type="ECO:0000256" key="5">
    <source>
        <dbReference type="ARBA" id="ARBA00023235"/>
    </source>
</evidence>
<feature type="active site" description="Proton donor/acceptor" evidence="7">
    <location>
        <position position="74"/>
    </location>
</feature>
<dbReference type="OrthoDB" id="9801055at2"/>
<dbReference type="GO" id="GO:0009252">
    <property type="term" value="P:peptidoglycan biosynthetic process"/>
    <property type="evidence" value="ECO:0007669"/>
    <property type="project" value="UniProtKB-UniRule"/>
</dbReference>
<dbReference type="UniPathway" id="UPA00219"/>
<dbReference type="GO" id="GO:0008881">
    <property type="term" value="F:glutamate racemase activity"/>
    <property type="evidence" value="ECO:0007669"/>
    <property type="project" value="UniProtKB-UniRule"/>
</dbReference>
<evidence type="ECO:0000256" key="3">
    <source>
        <dbReference type="ARBA" id="ARBA00022960"/>
    </source>
</evidence>
<comment type="function">
    <text evidence="7">Provides the (R)-glutamate required for cell wall biosynthesis.</text>
</comment>
<evidence type="ECO:0000256" key="4">
    <source>
        <dbReference type="ARBA" id="ARBA00022984"/>
    </source>
</evidence>
<dbReference type="PROSITE" id="PS00924">
    <property type="entry name" value="ASP_GLU_RACEMASE_2"/>
    <property type="match status" value="1"/>
</dbReference>
<dbReference type="AlphaFoldDB" id="A0A1T4LFK5"/>
<keyword evidence="4 7" id="KW-0573">Peptidoglycan synthesis</keyword>
<keyword evidence="3 7" id="KW-0133">Cell shape</keyword>
<reference evidence="9" key="1">
    <citation type="submission" date="2017-02" db="EMBL/GenBank/DDBJ databases">
        <authorList>
            <person name="Varghese N."/>
            <person name="Submissions S."/>
        </authorList>
    </citation>
    <scope>NUCLEOTIDE SEQUENCE [LARGE SCALE GENOMIC DNA]</scope>
    <source>
        <strain evidence="9">DSM 16521</strain>
    </source>
</reference>
<dbReference type="PANTHER" id="PTHR21198:SF2">
    <property type="entry name" value="GLUTAMATE RACEMASE"/>
    <property type="match status" value="1"/>
</dbReference>
<dbReference type="RefSeq" id="WP_078664326.1">
    <property type="nucleotide sequence ID" value="NZ_FUXM01000001.1"/>
</dbReference>
<dbReference type="PANTHER" id="PTHR21198">
    <property type="entry name" value="GLUTAMATE RACEMASE"/>
    <property type="match status" value="1"/>
</dbReference>
<evidence type="ECO:0000313" key="8">
    <source>
        <dbReference type="EMBL" id="SJZ53357.1"/>
    </source>
</evidence>
<name>A0A1T4LFK5_9FIRM</name>
<evidence type="ECO:0000256" key="6">
    <source>
        <dbReference type="ARBA" id="ARBA00023316"/>
    </source>
</evidence>
<organism evidence="8 9">
    <name type="scientific">Carboxydocella sporoproducens DSM 16521</name>
    <dbReference type="NCBI Taxonomy" id="1121270"/>
    <lineage>
        <taxon>Bacteria</taxon>
        <taxon>Bacillati</taxon>
        <taxon>Bacillota</taxon>
        <taxon>Clostridia</taxon>
        <taxon>Eubacteriales</taxon>
        <taxon>Clostridiales Family XVI. Incertae Sedis</taxon>
        <taxon>Carboxydocella</taxon>
    </lineage>
</organism>
<sequence>MDKFAPIGVFDSGVGGLTVVRELLKHLPAENVIYYGDTAHVPYGSKTREQLLAYGRGIMEYLTAAGVKLVLVACNTSSSLTLEALAAEFPVPMIGMIKPGAKAAAAASKNGKIGVIATEATTRSQAYPAAIKALRPEAEVLGQACPKFVPLVESGRFDTEETVEAVREYVLPLLAEGIDTLVYGCTHYPFLEPVIRRLADSNLTLVDPAQAVVREAEQLLASRGLAAEGGQGQYRFVVSGDPLQFQRVGKILLGDIIKQVEKADR</sequence>
<comment type="similarity">
    <text evidence="7">Belongs to the aspartate/glutamate racemases family.</text>
</comment>
<keyword evidence="9" id="KW-1185">Reference proteome</keyword>
<dbReference type="InterPro" id="IPR004391">
    <property type="entry name" value="Glu_race"/>
</dbReference>
<dbReference type="InterPro" id="IPR001920">
    <property type="entry name" value="Asp/Glu_race"/>
</dbReference>
<evidence type="ECO:0000256" key="2">
    <source>
        <dbReference type="ARBA" id="ARBA00013090"/>
    </source>
</evidence>
<proteinExistence type="inferred from homology"/>
<accession>A0A1T4LFK5</accession>
<dbReference type="NCBIfam" id="TIGR00067">
    <property type="entry name" value="glut_race"/>
    <property type="match status" value="1"/>
</dbReference>
<dbReference type="InterPro" id="IPR015942">
    <property type="entry name" value="Asp/Glu/hydantoin_racemase"/>
</dbReference>
<dbReference type="GO" id="GO:0071555">
    <property type="term" value="P:cell wall organization"/>
    <property type="evidence" value="ECO:0007669"/>
    <property type="project" value="UniProtKB-KW"/>
</dbReference>
<comment type="catalytic activity">
    <reaction evidence="1 7">
        <text>L-glutamate = D-glutamate</text>
        <dbReference type="Rhea" id="RHEA:12813"/>
        <dbReference type="ChEBI" id="CHEBI:29985"/>
        <dbReference type="ChEBI" id="CHEBI:29986"/>
        <dbReference type="EC" id="5.1.1.3"/>
    </reaction>
</comment>
<dbReference type="InterPro" id="IPR033134">
    <property type="entry name" value="Asp/Glu_racemase_AS_2"/>
</dbReference>
<feature type="binding site" evidence="7">
    <location>
        <begin position="11"/>
        <end position="12"/>
    </location>
    <ligand>
        <name>substrate</name>
    </ligand>
</feature>
<dbReference type="HAMAP" id="MF_00258">
    <property type="entry name" value="Glu_racemase"/>
    <property type="match status" value="1"/>
</dbReference>
<dbReference type="EC" id="5.1.1.3" evidence="2 7"/>
<keyword evidence="6 7" id="KW-0961">Cell wall biogenesis/degradation</keyword>
<evidence type="ECO:0000256" key="7">
    <source>
        <dbReference type="HAMAP-Rule" id="MF_00258"/>
    </source>
</evidence>
<gene>
    <name evidence="7" type="primary">murI</name>
    <name evidence="8" type="ORF">SAMN02745885_00179</name>
</gene>
<dbReference type="Pfam" id="PF01177">
    <property type="entry name" value="Asp_Glu_race"/>
    <property type="match status" value="1"/>
</dbReference>
<feature type="binding site" evidence="7">
    <location>
        <begin position="43"/>
        <end position="44"/>
    </location>
    <ligand>
        <name>substrate</name>
    </ligand>
</feature>
<comment type="pathway">
    <text evidence="7">Cell wall biogenesis; peptidoglycan biosynthesis.</text>
</comment>
<dbReference type="FunFam" id="3.40.50.1860:FF:000001">
    <property type="entry name" value="Glutamate racemase"/>
    <property type="match status" value="1"/>
</dbReference>
<feature type="binding site" evidence="7">
    <location>
        <begin position="186"/>
        <end position="187"/>
    </location>
    <ligand>
        <name>substrate</name>
    </ligand>
</feature>
<dbReference type="Gene3D" id="3.40.50.1860">
    <property type="match status" value="2"/>
</dbReference>
<keyword evidence="5 7" id="KW-0413">Isomerase</keyword>
<dbReference type="EMBL" id="FUXM01000001">
    <property type="protein sequence ID" value="SJZ53357.1"/>
    <property type="molecule type" value="Genomic_DNA"/>
</dbReference>
<protein>
    <recommendedName>
        <fullName evidence="2 7">Glutamate racemase</fullName>
        <ecNumber evidence="2 7">5.1.1.3</ecNumber>
    </recommendedName>
</protein>